<feature type="transmembrane region" description="Helical" evidence="1">
    <location>
        <begin position="98"/>
        <end position="124"/>
    </location>
</feature>
<reference evidence="2 3" key="1">
    <citation type="submission" date="2013-02" db="EMBL/GenBank/DDBJ databases">
        <title>The Genome Sequence of Enterococcus phoeniculicola BAA-412.</title>
        <authorList>
            <consortium name="The Broad Institute Genome Sequencing Platform"/>
            <consortium name="The Broad Institute Genome Sequencing Center for Infectious Disease"/>
            <person name="Earl A.M."/>
            <person name="Gilmore M.S."/>
            <person name="Lebreton F."/>
            <person name="Walker B."/>
            <person name="Young S.K."/>
            <person name="Zeng Q."/>
            <person name="Gargeya S."/>
            <person name="Fitzgerald M."/>
            <person name="Haas B."/>
            <person name="Abouelleil A."/>
            <person name="Alvarado L."/>
            <person name="Arachchi H.M."/>
            <person name="Berlin A.M."/>
            <person name="Chapman S.B."/>
            <person name="Dewar J."/>
            <person name="Goldberg J."/>
            <person name="Griggs A."/>
            <person name="Gujja S."/>
            <person name="Hansen M."/>
            <person name="Howarth C."/>
            <person name="Imamovic A."/>
            <person name="Larimer J."/>
            <person name="McCowan C."/>
            <person name="Murphy C."/>
            <person name="Neiman D."/>
            <person name="Pearson M."/>
            <person name="Priest M."/>
            <person name="Roberts A."/>
            <person name="Saif S."/>
            <person name="Shea T."/>
            <person name="Sisk P."/>
            <person name="Sykes S."/>
            <person name="Wortman J."/>
            <person name="Nusbaum C."/>
            <person name="Birren B."/>
        </authorList>
    </citation>
    <scope>NUCLEOTIDE SEQUENCE [LARGE SCALE GENOMIC DNA]</scope>
    <source>
        <strain evidence="2 3">ATCC BAA-412</strain>
    </source>
</reference>
<proteinExistence type="predicted"/>
<keyword evidence="3" id="KW-1185">Reference proteome</keyword>
<feature type="transmembrane region" description="Helical" evidence="1">
    <location>
        <begin position="65"/>
        <end position="86"/>
    </location>
</feature>
<keyword evidence="1" id="KW-1133">Transmembrane helix</keyword>
<dbReference type="PATRIC" id="fig|1158610.3.peg.3057"/>
<sequence length="140" mass="16060">MIMIQKDKRKRANRKLERVIIRIGGMWNICNGTLTLFFYSPYVRNNLFQNLNASTKGLNYLTENLSSFVMIYSFFFIVLGVLNLYLSTKLKETIAVKIPIWIVLVGMFSYLLVDIISALAYLSAGVLSLSKNKMYKLAVN</sequence>
<comment type="caution">
    <text evidence="2">The sequence shown here is derived from an EMBL/GenBank/DDBJ whole genome shotgun (WGS) entry which is preliminary data.</text>
</comment>
<feature type="transmembrane region" description="Helical" evidence="1">
    <location>
        <begin position="20"/>
        <end position="39"/>
    </location>
</feature>
<protein>
    <submittedName>
        <fullName evidence="2">DNA phosphorothioation-dependent restriction protein DptG</fullName>
    </submittedName>
</protein>
<evidence type="ECO:0000313" key="3">
    <source>
        <dbReference type="Proteomes" id="UP000013785"/>
    </source>
</evidence>
<evidence type="ECO:0000256" key="1">
    <source>
        <dbReference type="SAM" id="Phobius"/>
    </source>
</evidence>
<dbReference type="Proteomes" id="UP000013785">
    <property type="component" value="Unassembled WGS sequence"/>
</dbReference>
<dbReference type="RefSeq" id="WP_010769707.1">
    <property type="nucleotide sequence ID" value="NZ_ASWE01000001.1"/>
</dbReference>
<keyword evidence="1" id="KW-0472">Membrane</keyword>
<organism evidence="2 3">
    <name type="scientific">Enterococcus phoeniculicola ATCC BAA-412</name>
    <dbReference type="NCBI Taxonomy" id="1158610"/>
    <lineage>
        <taxon>Bacteria</taxon>
        <taxon>Bacillati</taxon>
        <taxon>Bacillota</taxon>
        <taxon>Bacilli</taxon>
        <taxon>Lactobacillales</taxon>
        <taxon>Enterococcaceae</taxon>
        <taxon>Enterococcus</taxon>
    </lineage>
</organism>
<dbReference type="EMBL" id="AJAT01000017">
    <property type="protein sequence ID" value="EOL42720.1"/>
    <property type="molecule type" value="Genomic_DNA"/>
</dbReference>
<accession>R3WLG5</accession>
<evidence type="ECO:0000313" key="2">
    <source>
        <dbReference type="EMBL" id="EOL42720.1"/>
    </source>
</evidence>
<dbReference type="HOGENOM" id="CLU_1832076_0_0_9"/>
<name>R3WLG5_9ENTE</name>
<dbReference type="AlphaFoldDB" id="R3WLG5"/>
<dbReference type="eggNOG" id="ENOG5032RCV">
    <property type="taxonomic scope" value="Bacteria"/>
</dbReference>
<dbReference type="STRING" id="154621.RV11_GL003043"/>
<gene>
    <name evidence="2" type="ORF">UC3_03073</name>
</gene>
<keyword evidence="1" id="KW-0812">Transmembrane</keyword>
<dbReference type="OrthoDB" id="2361109at2"/>